<evidence type="ECO:0000313" key="13">
    <source>
        <dbReference type="EMBL" id="KAF7462468.1"/>
    </source>
</evidence>
<organism evidence="14 15">
    <name type="scientific">Marmota monax</name>
    <name type="common">Woodchuck</name>
    <dbReference type="NCBI Taxonomy" id="9995"/>
    <lineage>
        <taxon>Eukaryota</taxon>
        <taxon>Metazoa</taxon>
        <taxon>Chordata</taxon>
        <taxon>Craniata</taxon>
        <taxon>Vertebrata</taxon>
        <taxon>Euteleostomi</taxon>
        <taxon>Mammalia</taxon>
        <taxon>Eutheria</taxon>
        <taxon>Euarchontoglires</taxon>
        <taxon>Glires</taxon>
        <taxon>Rodentia</taxon>
        <taxon>Sciuromorpha</taxon>
        <taxon>Sciuridae</taxon>
        <taxon>Xerinae</taxon>
        <taxon>Marmotini</taxon>
        <taxon>Marmota</taxon>
    </lineage>
</organism>
<dbReference type="GO" id="GO:0016787">
    <property type="term" value="F:hydrolase activity"/>
    <property type="evidence" value="ECO:0007669"/>
    <property type="project" value="UniProtKB-KW"/>
</dbReference>
<feature type="domain" description="DNA2/NAM7 helicase-like C-terminal" evidence="11">
    <location>
        <begin position="453"/>
        <end position="581"/>
    </location>
</feature>
<evidence type="ECO:0000256" key="5">
    <source>
        <dbReference type="ARBA" id="ARBA00022741"/>
    </source>
</evidence>
<dbReference type="PANTHER" id="PTHR45418">
    <property type="entry name" value="CANCER/TESTIS ANTIGEN 55"/>
    <property type="match status" value="1"/>
</dbReference>
<reference evidence="13" key="2">
    <citation type="submission" date="2020-08" db="EMBL/GenBank/DDBJ databases">
        <authorList>
            <person name="Shumante A."/>
            <person name="Zimin A.V."/>
            <person name="Puiu D."/>
            <person name="Salzberg S.L."/>
        </authorList>
    </citation>
    <scope>NUCLEOTIDE SEQUENCE</scope>
    <source>
        <strain evidence="13">WC2-LM</strain>
        <tissue evidence="13">Liver</tissue>
    </source>
</reference>
<dbReference type="CDD" id="cd18808">
    <property type="entry name" value="SF1_C_Upf1"/>
    <property type="match status" value="1"/>
</dbReference>
<evidence type="ECO:0000256" key="3">
    <source>
        <dbReference type="ARBA" id="ARBA00012552"/>
    </source>
</evidence>
<evidence type="ECO:0000313" key="14">
    <source>
        <dbReference type="EMBL" id="VTJ81315.1"/>
    </source>
</evidence>
<accession>A0A5E4CHL3</accession>
<comment type="catalytic activity">
    <reaction evidence="9">
        <text>ATP + H2O = ADP + phosphate + H(+)</text>
        <dbReference type="Rhea" id="RHEA:13065"/>
        <dbReference type="ChEBI" id="CHEBI:15377"/>
        <dbReference type="ChEBI" id="CHEBI:15378"/>
        <dbReference type="ChEBI" id="CHEBI:30616"/>
        <dbReference type="ChEBI" id="CHEBI:43474"/>
        <dbReference type="ChEBI" id="CHEBI:456216"/>
        <dbReference type="EC" id="3.6.4.13"/>
    </reaction>
</comment>
<feature type="domain" description="DNA2/NAM7 helicase helicase" evidence="10">
    <location>
        <begin position="357"/>
        <end position="427"/>
    </location>
</feature>
<dbReference type="Pfam" id="PF13087">
    <property type="entry name" value="AAA_12"/>
    <property type="match status" value="1"/>
</dbReference>
<evidence type="ECO:0000313" key="15">
    <source>
        <dbReference type="Proteomes" id="UP000335636"/>
    </source>
</evidence>
<dbReference type="InterPro" id="IPR047187">
    <property type="entry name" value="SF1_C_Upf1"/>
</dbReference>
<dbReference type="InterPro" id="IPR041677">
    <property type="entry name" value="DNA2/NAM7_AAA_11"/>
</dbReference>
<keyword evidence="8" id="KW-0067">ATP-binding</keyword>
<keyword evidence="5" id="KW-0547">Nucleotide-binding</keyword>
<dbReference type="InterPro" id="IPR027417">
    <property type="entry name" value="P-loop_NTPase"/>
</dbReference>
<evidence type="ECO:0000256" key="1">
    <source>
        <dbReference type="ARBA" id="ARBA00004496"/>
    </source>
</evidence>
<sequence length="650" mass="72831">MSNYKEKFSTLLWLEEIHAEIELKEYNMSGVTLKRNGDLLVLEVPGLAESRPSLYAGDKLILKSQEYNGHVIEYIGYVIEIHEEDVTLKLNPEFEQTYNFEPMDVEFTYNRTTSRRSHFALEQVVHLGVKADETQTPKVRDTEFFNPVLNENQKLAVRRILSGDCRPLPYVLFGPPGTGKTVTIIEAVLQVRSAAGCFELRAVFLRLSLQDGSVHTVVRRAKKASAPWSSELVWMLGWWKPTWGGVSGVELASTSGKAACVHRTSGLGFLLCRVESYDPRSLVSWMKVHYALPDSRILVCAPSNSAADLVCLRLHESKMLRPAAMVRVNATCRFEETIIDAIKPYCRDGEDIWRASRFRIIITTCSSAGLFYQIGVRVGHFTHVFVDEAGQASEPECLIPLGLISDVSGQIVLAGDPMQLGPVIKSRLAMAYGLNVSMLERLMSRPVYLRDESAFGACGAYNPLLVTKLVKNYRSHSALLALPSRLFYHRELEVCADPKVVTSLLGWEKLPKKGFPLIFHGVRGSEAREGRSPSWFNPAEAVQVMRYCCLLARSVSSQVSARDIGVITPYRKQVRSNEDRFEDDRYFLGFLSNSKRFNVAITRPKALLIVLGNPHVLVRDPCFGALLEYSVTNGVYTGCDLPPELQALQK</sequence>
<keyword evidence="15" id="KW-1185">Reference proteome</keyword>
<evidence type="ECO:0000259" key="10">
    <source>
        <dbReference type="Pfam" id="PF13086"/>
    </source>
</evidence>
<evidence type="ECO:0000256" key="8">
    <source>
        <dbReference type="ARBA" id="ARBA00022840"/>
    </source>
</evidence>
<evidence type="ECO:0000256" key="2">
    <source>
        <dbReference type="ARBA" id="ARBA00005601"/>
    </source>
</evidence>
<name>A0A5E4CHL3_MARMO</name>
<keyword evidence="4" id="KW-0963">Cytoplasm</keyword>
<keyword evidence="7" id="KW-0347">Helicase</keyword>
<dbReference type="EMBL" id="WJEC01008395">
    <property type="protein sequence ID" value="KAF7462468.1"/>
    <property type="molecule type" value="Genomic_DNA"/>
</dbReference>
<dbReference type="GO" id="GO:0005524">
    <property type="term" value="F:ATP binding"/>
    <property type="evidence" value="ECO:0007669"/>
    <property type="project" value="UniProtKB-KW"/>
</dbReference>
<gene>
    <name evidence="13" type="ORF">GHT09_012485</name>
    <name evidence="14" type="ORF">MONAX_5E036893</name>
</gene>
<dbReference type="EMBL" id="CABDUW010001412">
    <property type="protein sequence ID" value="VTJ81315.1"/>
    <property type="molecule type" value="Genomic_DNA"/>
</dbReference>
<evidence type="ECO:0000256" key="6">
    <source>
        <dbReference type="ARBA" id="ARBA00022801"/>
    </source>
</evidence>
<dbReference type="CDD" id="cd18078">
    <property type="entry name" value="DEXXQc_Mov10L1"/>
    <property type="match status" value="1"/>
</dbReference>
<keyword evidence="6" id="KW-0378">Hydrolase</keyword>
<dbReference type="AlphaFoldDB" id="A0A5E4CHL3"/>
<evidence type="ECO:0000256" key="7">
    <source>
        <dbReference type="ARBA" id="ARBA00022806"/>
    </source>
</evidence>
<evidence type="ECO:0000259" key="12">
    <source>
        <dbReference type="Pfam" id="PF21634"/>
    </source>
</evidence>
<dbReference type="Pfam" id="PF21634">
    <property type="entry name" value="MOV-10_beta-barrel"/>
    <property type="match status" value="1"/>
</dbReference>
<dbReference type="InterPro" id="IPR041679">
    <property type="entry name" value="DNA2/NAM7-like_C"/>
</dbReference>
<dbReference type="InterPro" id="IPR049080">
    <property type="entry name" value="MOV-10-like_beta-barrel"/>
</dbReference>
<evidence type="ECO:0000256" key="4">
    <source>
        <dbReference type="ARBA" id="ARBA00022490"/>
    </source>
</evidence>
<dbReference type="GO" id="GO:0005737">
    <property type="term" value="C:cytoplasm"/>
    <property type="evidence" value="ECO:0007669"/>
    <property type="project" value="UniProtKB-SubCell"/>
</dbReference>
<comment type="similarity">
    <text evidence="2">Belongs to the DNA2/NAM7 helicase family. SDE3 subfamily.</text>
</comment>
<dbReference type="SUPFAM" id="SSF52540">
    <property type="entry name" value="P-loop containing nucleoside triphosphate hydrolases"/>
    <property type="match status" value="1"/>
</dbReference>
<dbReference type="GO" id="GO:0003724">
    <property type="term" value="F:RNA helicase activity"/>
    <property type="evidence" value="ECO:0007669"/>
    <property type="project" value="UniProtKB-EC"/>
</dbReference>
<protein>
    <recommendedName>
        <fullName evidence="3">RNA helicase</fullName>
        <ecNumber evidence="3">3.6.4.13</ecNumber>
    </recommendedName>
</protein>
<evidence type="ECO:0000256" key="9">
    <source>
        <dbReference type="ARBA" id="ARBA00047984"/>
    </source>
</evidence>
<feature type="domain" description="Helicase MOV-10-like beta-barrel" evidence="12">
    <location>
        <begin position="26"/>
        <end position="99"/>
    </location>
</feature>
<dbReference type="PANTHER" id="PTHR45418:SF1">
    <property type="entry name" value="CANCER_TESTIS ANTIGEN 55"/>
    <property type="match status" value="1"/>
</dbReference>
<dbReference type="Proteomes" id="UP000662637">
    <property type="component" value="Unassembled WGS sequence"/>
</dbReference>
<dbReference type="Gene3D" id="3.40.50.300">
    <property type="entry name" value="P-loop containing nucleotide triphosphate hydrolases"/>
    <property type="match status" value="2"/>
</dbReference>
<reference evidence="14 15" key="1">
    <citation type="submission" date="2019-04" db="EMBL/GenBank/DDBJ databases">
        <authorList>
            <person name="Alioto T."/>
            <person name="Alioto T."/>
        </authorList>
    </citation>
    <scope>NUCLEOTIDE SEQUENCE [LARGE SCALE GENOMIC DNA]</scope>
</reference>
<comment type="subcellular location">
    <subcellularLocation>
        <location evidence="1">Cytoplasm</location>
    </subcellularLocation>
</comment>
<dbReference type="Proteomes" id="UP000335636">
    <property type="component" value="Unassembled WGS sequence"/>
</dbReference>
<dbReference type="Pfam" id="PF13086">
    <property type="entry name" value="AAA_11"/>
    <property type="match status" value="1"/>
</dbReference>
<dbReference type="EC" id="3.6.4.13" evidence="3"/>
<evidence type="ECO:0000259" key="11">
    <source>
        <dbReference type="Pfam" id="PF13087"/>
    </source>
</evidence>
<proteinExistence type="inferred from homology"/>